<feature type="region of interest" description="Disordered" evidence="1">
    <location>
        <begin position="1"/>
        <end position="61"/>
    </location>
</feature>
<name>A0AAE0QFJ9_9TELE</name>
<feature type="compositionally biased region" description="Basic and acidic residues" evidence="1">
    <location>
        <begin position="31"/>
        <end position="42"/>
    </location>
</feature>
<dbReference type="Proteomes" id="UP001274896">
    <property type="component" value="Unassembled WGS sequence"/>
</dbReference>
<feature type="compositionally biased region" description="Low complexity" evidence="1">
    <location>
        <begin position="267"/>
        <end position="283"/>
    </location>
</feature>
<feature type="compositionally biased region" description="Polar residues" evidence="1">
    <location>
        <begin position="46"/>
        <end position="61"/>
    </location>
</feature>
<gene>
    <name evidence="2" type="ORF">QTP70_030631</name>
</gene>
<protein>
    <submittedName>
        <fullName evidence="2">Uncharacterized protein</fullName>
    </submittedName>
</protein>
<feature type="region of interest" description="Disordered" evidence="1">
    <location>
        <begin position="267"/>
        <end position="306"/>
    </location>
</feature>
<evidence type="ECO:0000313" key="2">
    <source>
        <dbReference type="EMBL" id="KAK3519468.1"/>
    </source>
</evidence>
<organism evidence="2 3">
    <name type="scientific">Hemibagrus guttatus</name>
    <dbReference type="NCBI Taxonomy" id="175788"/>
    <lineage>
        <taxon>Eukaryota</taxon>
        <taxon>Metazoa</taxon>
        <taxon>Chordata</taxon>
        <taxon>Craniata</taxon>
        <taxon>Vertebrata</taxon>
        <taxon>Euteleostomi</taxon>
        <taxon>Actinopterygii</taxon>
        <taxon>Neopterygii</taxon>
        <taxon>Teleostei</taxon>
        <taxon>Ostariophysi</taxon>
        <taxon>Siluriformes</taxon>
        <taxon>Bagridae</taxon>
        <taxon>Hemibagrus</taxon>
    </lineage>
</organism>
<accession>A0AAE0QFJ9</accession>
<dbReference type="AlphaFoldDB" id="A0AAE0QFJ9"/>
<evidence type="ECO:0000256" key="1">
    <source>
        <dbReference type="SAM" id="MobiDB-lite"/>
    </source>
</evidence>
<comment type="caution">
    <text evidence="2">The sequence shown here is derived from an EMBL/GenBank/DDBJ whole genome shotgun (WGS) entry which is preliminary data.</text>
</comment>
<keyword evidence="3" id="KW-1185">Reference proteome</keyword>
<feature type="compositionally biased region" description="Low complexity" evidence="1">
    <location>
        <begin position="75"/>
        <end position="109"/>
    </location>
</feature>
<evidence type="ECO:0000313" key="3">
    <source>
        <dbReference type="Proteomes" id="UP001274896"/>
    </source>
</evidence>
<feature type="compositionally biased region" description="Polar residues" evidence="1">
    <location>
        <begin position="284"/>
        <end position="306"/>
    </location>
</feature>
<sequence>VSADFTQKPGLLGHNRRLQPKHAVSLTCASKPRDEYGWRWDGRSSAGGSLHSQSNLNDSMAPSSLMQSQMIMVSPSHTPMQQQQQSSASISSMSSGSSFTHSVPSSSSSQGTALYPPSRTNLNIQSSQVSMMHQQGSGTHYSSSGGQHYQGQQSMGMMGQSNQGNSMASQRSIGSYRPAQQGKSGSQYMGQEEFYGEQYGHTPSSSEPINQQYYPDASSLAFVTVSTHISSLLMESRVMRDHLKTLRSTFYEGGNSQYSQQQSQYQQSSGQQQIFNQQQYQSQPGYSNQGQGYGKSTSTCIISNTS</sequence>
<feature type="region of interest" description="Disordered" evidence="1">
    <location>
        <begin position="75"/>
        <end position="120"/>
    </location>
</feature>
<feature type="region of interest" description="Disordered" evidence="1">
    <location>
        <begin position="133"/>
        <end position="187"/>
    </location>
</feature>
<proteinExistence type="predicted"/>
<feature type="non-terminal residue" evidence="2">
    <location>
        <position position="1"/>
    </location>
</feature>
<feature type="compositionally biased region" description="Low complexity" evidence="1">
    <location>
        <begin position="140"/>
        <end position="167"/>
    </location>
</feature>
<feature type="non-terminal residue" evidence="2">
    <location>
        <position position="306"/>
    </location>
</feature>
<reference evidence="2" key="1">
    <citation type="submission" date="2023-06" db="EMBL/GenBank/DDBJ databases">
        <title>Male Hemibagrus guttatus genome.</title>
        <authorList>
            <person name="Bian C."/>
        </authorList>
    </citation>
    <scope>NUCLEOTIDE SEQUENCE</scope>
    <source>
        <strain evidence="2">Male_cb2023</strain>
        <tissue evidence="2">Muscle</tissue>
    </source>
</reference>
<dbReference type="EMBL" id="JAUCMX010000017">
    <property type="protein sequence ID" value="KAK3519468.1"/>
    <property type="molecule type" value="Genomic_DNA"/>
</dbReference>